<dbReference type="GO" id="GO:0032797">
    <property type="term" value="C:SMN complex"/>
    <property type="evidence" value="ECO:0007669"/>
    <property type="project" value="TreeGrafter"/>
</dbReference>
<dbReference type="Gene3D" id="2.130.10.10">
    <property type="entry name" value="YVTN repeat-like/Quinoprotein amine dehydrogenase"/>
    <property type="match status" value="1"/>
</dbReference>
<keyword evidence="7" id="KW-1185">Reference proteome</keyword>
<evidence type="ECO:0000256" key="3">
    <source>
        <dbReference type="ARBA" id="ARBA00022737"/>
    </source>
</evidence>
<dbReference type="SUPFAM" id="SSF50978">
    <property type="entry name" value="WD40 repeat-like"/>
    <property type="match status" value="1"/>
</dbReference>
<gene>
    <name evidence="6" type="ORF">IWQ62_001059</name>
</gene>
<dbReference type="InterPro" id="IPR036322">
    <property type="entry name" value="WD40_repeat_dom_sf"/>
</dbReference>
<dbReference type="EMBL" id="JANBPY010000141">
    <property type="protein sequence ID" value="KAJ1968747.1"/>
    <property type="molecule type" value="Genomic_DNA"/>
</dbReference>
<name>A0A9W8AYW0_9FUNG</name>
<keyword evidence="3" id="KW-0677">Repeat</keyword>
<dbReference type="InterPro" id="IPR015943">
    <property type="entry name" value="WD40/YVTN_repeat-like_dom_sf"/>
</dbReference>
<keyword evidence="4" id="KW-0508">mRNA splicing</keyword>
<evidence type="ECO:0000256" key="1">
    <source>
        <dbReference type="ARBA" id="ARBA00022574"/>
    </source>
</evidence>
<dbReference type="Proteomes" id="UP001150925">
    <property type="component" value="Unassembled WGS sequence"/>
</dbReference>
<feature type="non-terminal residue" evidence="6">
    <location>
        <position position="109"/>
    </location>
</feature>
<sequence length="109" mass="11435">MTEATAMSSVPPTTESPGLSTPSGCHTPPVPSTTGQQNLQIPLTCSGHTRPVVQLQFSSSFTADNSYLLISACKDGMPMLRNGITGDWLGTFVGHKGAVWSAKLNRDAS</sequence>
<comment type="caution">
    <text evidence="6">The sequence shown here is derived from an EMBL/GenBank/DDBJ whole genome shotgun (WGS) entry which is preliminary data.</text>
</comment>
<feature type="region of interest" description="Disordered" evidence="5">
    <location>
        <begin position="1"/>
        <end position="39"/>
    </location>
</feature>
<evidence type="ECO:0000256" key="4">
    <source>
        <dbReference type="ARBA" id="ARBA00023187"/>
    </source>
</evidence>
<keyword evidence="2" id="KW-0507">mRNA processing</keyword>
<dbReference type="GO" id="GO:0000387">
    <property type="term" value="P:spliceosomal snRNP assembly"/>
    <property type="evidence" value="ECO:0007669"/>
    <property type="project" value="TreeGrafter"/>
</dbReference>
<dbReference type="GO" id="GO:0003723">
    <property type="term" value="F:RNA binding"/>
    <property type="evidence" value="ECO:0007669"/>
    <property type="project" value="TreeGrafter"/>
</dbReference>
<accession>A0A9W8AYW0</accession>
<keyword evidence="1" id="KW-0853">WD repeat</keyword>
<protein>
    <submittedName>
        <fullName evidence="6">Uncharacterized protein</fullName>
    </submittedName>
</protein>
<dbReference type="PANTHER" id="PTHR19877">
    <property type="entry name" value="EUKARYOTIC TRANSLATION INITIATION FACTOR 3 SUBUNIT I"/>
    <property type="match status" value="1"/>
</dbReference>
<dbReference type="PANTHER" id="PTHR19877:SF13">
    <property type="entry name" value="SERINE-THREONINE KINASE RECEPTOR-ASSOCIATED PROTEIN"/>
    <property type="match status" value="1"/>
</dbReference>
<organism evidence="6 7">
    <name type="scientific">Dispira parvispora</name>
    <dbReference type="NCBI Taxonomy" id="1520584"/>
    <lineage>
        <taxon>Eukaryota</taxon>
        <taxon>Fungi</taxon>
        <taxon>Fungi incertae sedis</taxon>
        <taxon>Zoopagomycota</taxon>
        <taxon>Kickxellomycotina</taxon>
        <taxon>Dimargaritomycetes</taxon>
        <taxon>Dimargaritales</taxon>
        <taxon>Dimargaritaceae</taxon>
        <taxon>Dispira</taxon>
    </lineage>
</organism>
<evidence type="ECO:0000256" key="5">
    <source>
        <dbReference type="SAM" id="MobiDB-lite"/>
    </source>
</evidence>
<dbReference type="AlphaFoldDB" id="A0A9W8AYW0"/>
<reference evidence="6" key="1">
    <citation type="submission" date="2022-07" db="EMBL/GenBank/DDBJ databases">
        <title>Phylogenomic reconstructions and comparative analyses of Kickxellomycotina fungi.</title>
        <authorList>
            <person name="Reynolds N.K."/>
            <person name="Stajich J.E."/>
            <person name="Barry K."/>
            <person name="Grigoriev I.V."/>
            <person name="Crous P."/>
            <person name="Smith M.E."/>
        </authorList>
    </citation>
    <scope>NUCLEOTIDE SEQUENCE</scope>
    <source>
        <strain evidence="6">RSA 1196</strain>
    </source>
</reference>
<evidence type="ECO:0000256" key="2">
    <source>
        <dbReference type="ARBA" id="ARBA00022664"/>
    </source>
</evidence>
<evidence type="ECO:0000313" key="7">
    <source>
        <dbReference type="Proteomes" id="UP001150925"/>
    </source>
</evidence>
<evidence type="ECO:0000313" key="6">
    <source>
        <dbReference type="EMBL" id="KAJ1968747.1"/>
    </source>
</evidence>
<feature type="compositionally biased region" description="Polar residues" evidence="5">
    <location>
        <begin position="1"/>
        <end position="24"/>
    </location>
</feature>
<proteinExistence type="predicted"/>
<dbReference type="OrthoDB" id="408728at2759"/>